<dbReference type="InterPro" id="IPR036390">
    <property type="entry name" value="WH_DNA-bd_sf"/>
</dbReference>
<keyword evidence="5" id="KW-1185">Reference proteome</keyword>
<proteinExistence type="predicted"/>
<dbReference type="Proteomes" id="UP000237423">
    <property type="component" value="Unassembled WGS sequence"/>
</dbReference>
<gene>
    <name evidence="4" type="ORF">AADEFJLK_02608</name>
    <name evidence="3" type="ORF">CEK71_06815</name>
</gene>
<dbReference type="EMBL" id="PGFZ01000005">
    <property type="protein sequence ID" value="POZ51735.1"/>
    <property type="molecule type" value="Genomic_DNA"/>
</dbReference>
<feature type="domain" description="Metanogen output" evidence="2">
    <location>
        <begin position="131"/>
        <end position="207"/>
    </location>
</feature>
<evidence type="ECO:0000313" key="5">
    <source>
        <dbReference type="Proteomes" id="UP000197019"/>
    </source>
</evidence>
<reference evidence="4 6" key="2">
    <citation type="submission" date="2017-11" db="EMBL/GenBank/DDBJ databases">
        <title>Draft Genome Sequence of Methylobacter psychrotolerans Sph1T, an Obligate Methanotroph from Low-Temperature Environments.</title>
        <authorList>
            <person name="Oshkin I.Y."/>
            <person name="Miroshnikov K."/>
            <person name="Belova S.E."/>
            <person name="Korzhenkov A."/>
            <person name="Toshchakov S.V."/>
            <person name="Dedysh S.N."/>
        </authorList>
    </citation>
    <scope>NUCLEOTIDE SEQUENCE [LARGE SCALE GENOMIC DNA]</scope>
    <source>
        <strain evidence="4 6">Sph1</strain>
    </source>
</reference>
<dbReference type="InterPro" id="IPR011991">
    <property type="entry name" value="ArsR-like_HTH"/>
</dbReference>
<dbReference type="InterPro" id="IPR041359">
    <property type="entry name" value="MetOD1"/>
</dbReference>
<dbReference type="Proteomes" id="UP000197019">
    <property type="component" value="Chromosome"/>
</dbReference>
<dbReference type="GO" id="GO:0006355">
    <property type="term" value="P:regulation of DNA-templated transcription"/>
    <property type="evidence" value="ECO:0007669"/>
    <property type="project" value="UniProtKB-ARBA"/>
</dbReference>
<feature type="domain" description="Helix-turn-helix type 11" evidence="1">
    <location>
        <begin position="8"/>
        <end position="51"/>
    </location>
</feature>
<evidence type="ECO:0000259" key="1">
    <source>
        <dbReference type="Pfam" id="PF08279"/>
    </source>
</evidence>
<dbReference type="EMBL" id="CP022129">
    <property type="protein sequence ID" value="ASF45807.1"/>
    <property type="molecule type" value="Genomic_DNA"/>
</dbReference>
<protein>
    <submittedName>
        <fullName evidence="3">ArsR family transcriptional regulator</fullName>
    </submittedName>
    <submittedName>
        <fullName evidence="4">HTH domain-containing protein</fullName>
    </submittedName>
</protein>
<dbReference type="Pfam" id="PF18546">
    <property type="entry name" value="MetOD1"/>
    <property type="match status" value="1"/>
</dbReference>
<evidence type="ECO:0000313" key="6">
    <source>
        <dbReference type="Proteomes" id="UP000237423"/>
    </source>
</evidence>
<dbReference type="SUPFAM" id="SSF46785">
    <property type="entry name" value="Winged helix' DNA-binding domain"/>
    <property type="match status" value="1"/>
</dbReference>
<evidence type="ECO:0000313" key="3">
    <source>
        <dbReference type="EMBL" id="ASF45807.1"/>
    </source>
</evidence>
<dbReference type="Pfam" id="PF08279">
    <property type="entry name" value="HTH_11"/>
    <property type="match status" value="1"/>
</dbReference>
<sequence length="214" mass="23152">MPQHISPRQDEILAQLRDNREGLSVDSLAALLEISRTAVQQHIVALEGEGYIGKVTSAKTAGRPVALYGITDKGINHFPKQYAWFAGLLVADLQEAMGEEAFAAYLRRLADKLVRQLGGQFVGKSQAEKRELLQQIMTGLGFEVRHSQEAATGLSVLKAVNCIYHDVAQQHPALCEFDKALMAGLLATDVQQLSCMAKGDCACQFRLGGLGDGG</sequence>
<evidence type="ECO:0000259" key="2">
    <source>
        <dbReference type="Pfam" id="PF18546"/>
    </source>
</evidence>
<dbReference type="Gene3D" id="1.10.10.10">
    <property type="entry name" value="Winged helix-like DNA-binding domain superfamily/Winged helix DNA-binding domain"/>
    <property type="match status" value="1"/>
</dbReference>
<dbReference type="OrthoDB" id="8545200at2"/>
<dbReference type="AlphaFoldDB" id="A0A1Z4BWX4"/>
<organism evidence="3 5">
    <name type="scientific">Methylovulum psychrotolerans</name>
    <dbReference type="NCBI Taxonomy" id="1704499"/>
    <lineage>
        <taxon>Bacteria</taxon>
        <taxon>Pseudomonadati</taxon>
        <taxon>Pseudomonadota</taxon>
        <taxon>Gammaproteobacteria</taxon>
        <taxon>Methylococcales</taxon>
        <taxon>Methylococcaceae</taxon>
        <taxon>Methylovulum</taxon>
    </lineage>
</organism>
<accession>A0A1Z4BWX4</accession>
<evidence type="ECO:0000313" key="4">
    <source>
        <dbReference type="EMBL" id="POZ51735.1"/>
    </source>
</evidence>
<dbReference type="InterPro" id="IPR013196">
    <property type="entry name" value="HTH_11"/>
</dbReference>
<dbReference type="InterPro" id="IPR036388">
    <property type="entry name" value="WH-like_DNA-bd_sf"/>
</dbReference>
<dbReference type="KEGG" id="mpsy:CEK71_06815"/>
<name>A0A1Z4BWX4_9GAMM</name>
<dbReference type="CDD" id="cd00090">
    <property type="entry name" value="HTH_ARSR"/>
    <property type="match status" value="1"/>
</dbReference>
<reference evidence="3 5" key="1">
    <citation type="submission" date="2017-06" db="EMBL/GenBank/DDBJ databases">
        <title>Genome Sequencing of the methanotroph Methylovulum psychrotolerants str. HV10-M2 isolated from a high-altitude environment.</title>
        <authorList>
            <person name="Mateos-Rivera A."/>
        </authorList>
    </citation>
    <scope>NUCLEOTIDE SEQUENCE [LARGE SCALE GENOMIC DNA]</scope>
    <source>
        <strain evidence="3 5">HV10_M2</strain>
    </source>
</reference>
<dbReference type="RefSeq" id="WP_088618682.1">
    <property type="nucleotide sequence ID" value="NZ_CP022129.1"/>
</dbReference>